<dbReference type="Gene3D" id="3.30.450.40">
    <property type="match status" value="1"/>
</dbReference>
<dbReference type="Gene3D" id="1.10.3210.10">
    <property type="entry name" value="Hypothetical protein af1432"/>
    <property type="match status" value="1"/>
</dbReference>
<dbReference type="CDD" id="cd00077">
    <property type="entry name" value="HDc"/>
    <property type="match status" value="1"/>
</dbReference>
<reference evidence="2 3" key="1">
    <citation type="submission" date="2017-09" db="EMBL/GenBank/DDBJ databases">
        <title>Depth-based differentiation of microbial function through sediment-hosted aquifers and enrichment of novel symbionts in the deep terrestrial subsurface.</title>
        <authorList>
            <person name="Probst A.J."/>
            <person name="Ladd B."/>
            <person name="Jarett J.K."/>
            <person name="Geller-Mcgrath D.E."/>
            <person name="Sieber C.M."/>
            <person name="Emerson J.B."/>
            <person name="Anantharaman K."/>
            <person name="Thomas B.C."/>
            <person name="Malmstrom R."/>
            <person name="Stieglmeier M."/>
            <person name="Klingl A."/>
            <person name="Woyke T."/>
            <person name="Ryan C.M."/>
            <person name="Banfield J.F."/>
        </authorList>
    </citation>
    <scope>NUCLEOTIDE SEQUENCE [LARGE SCALE GENOMIC DNA]</scope>
    <source>
        <strain evidence="2">CG12_big_fil_rev_8_21_14_0_65_43_15</strain>
    </source>
</reference>
<dbReference type="SUPFAM" id="SSF109604">
    <property type="entry name" value="HD-domain/PDEase-like"/>
    <property type="match status" value="1"/>
</dbReference>
<dbReference type="InterPro" id="IPR037522">
    <property type="entry name" value="HD_GYP_dom"/>
</dbReference>
<feature type="domain" description="HD-GYP" evidence="1">
    <location>
        <begin position="179"/>
        <end position="369"/>
    </location>
</feature>
<dbReference type="Pfam" id="PF13185">
    <property type="entry name" value="GAF_2"/>
    <property type="match status" value="1"/>
</dbReference>
<dbReference type="PANTHER" id="PTHR43155:SF2">
    <property type="entry name" value="CYCLIC DI-GMP PHOSPHODIESTERASE PA4108"/>
    <property type="match status" value="1"/>
</dbReference>
<name>A0A2J0LG64_9BACT</name>
<dbReference type="Pfam" id="PF13487">
    <property type="entry name" value="HD_5"/>
    <property type="match status" value="1"/>
</dbReference>
<evidence type="ECO:0000259" key="1">
    <source>
        <dbReference type="PROSITE" id="PS51832"/>
    </source>
</evidence>
<sequence>MARKKNNKNRLKEHIHGWAASCKIGKVITSNFNLEEVLSVIASIASAATESVAASVITVSVGTKGVCAPAGFGINKDVLLKGPFEFEKRVIHHLNHTKKIFAIDDITKKAKFRYPAFLADGEFLSSFCVPVIFNRKLLAALILYSGKRANYTKMHLKTSSALAYQIALAIQNYHLYNNMHVNYFNTIRSLVLAMEAKDPYTKGHSERVTEYSLIIANNMSLDPHQVQMIKYCGLLHDLGKIAITDTILNKPDSLNDEEIKNIQRHPAEGASVLSPLSFLRPGIPIVRHHHERFDGSGYPDRLKAEKIPLTARILACADAYDAMTSDRPYRNRIPKEEAFLELKNNSGTQFDPQVVDVFIKSMIGEQENT</sequence>
<comment type="caution">
    <text evidence="2">The sequence shown here is derived from an EMBL/GenBank/DDBJ whole genome shotgun (WGS) entry which is preliminary data.</text>
</comment>
<dbReference type="PANTHER" id="PTHR43155">
    <property type="entry name" value="CYCLIC DI-GMP PHOSPHODIESTERASE PA4108-RELATED"/>
    <property type="match status" value="1"/>
</dbReference>
<organism evidence="2 3">
    <name type="scientific">Candidatus Taenaricola geysiri</name>
    <dbReference type="NCBI Taxonomy" id="1974752"/>
    <lineage>
        <taxon>Bacteria</taxon>
        <taxon>Pseudomonadati</taxon>
        <taxon>Candidatus Omnitrophota</taxon>
        <taxon>Candidatus Taenaricola</taxon>
    </lineage>
</organism>
<dbReference type="EMBL" id="PFGP01000139">
    <property type="protein sequence ID" value="PIW65844.1"/>
    <property type="molecule type" value="Genomic_DNA"/>
</dbReference>
<accession>A0A2J0LG64</accession>
<dbReference type="InterPro" id="IPR003018">
    <property type="entry name" value="GAF"/>
</dbReference>
<proteinExistence type="predicted"/>
<gene>
    <name evidence="2" type="ORF">COW11_06325</name>
</gene>
<dbReference type="Proteomes" id="UP000231267">
    <property type="component" value="Unassembled WGS sequence"/>
</dbReference>
<dbReference type="AlphaFoldDB" id="A0A2J0LG64"/>
<dbReference type="SUPFAM" id="SSF55781">
    <property type="entry name" value="GAF domain-like"/>
    <property type="match status" value="1"/>
</dbReference>
<dbReference type="SMART" id="SM00065">
    <property type="entry name" value="GAF"/>
    <property type="match status" value="1"/>
</dbReference>
<dbReference type="PROSITE" id="PS51832">
    <property type="entry name" value="HD_GYP"/>
    <property type="match status" value="1"/>
</dbReference>
<dbReference type="SMART" id="SM00471">
    <property type="entry name" value="HDc"/>
    <property type="match status" value="1"/>
</dbReference>
<dbReference type="InterPro" id="IPR029016">
    <property type="entry name" value="GAF-like_dom_sf"/>
</dbReference>
<protein>
    <recommendedName>
        <fullName evidence="1">HD-GYP domain-containing protein</fullName>
    </recommendedName>
</protein>
<dbReference type="InterPro" id="IPR003607">
    <property type="entry name" value="HD/PDEase_dom"/>
</dbReference>
<evidence type="ECO:0000313" key="2">
    <source>
        <dbReference type="EMBL" id="PIW65844.1"/>
    </source>
</evidence>
<evidence type="ECO:0000313" key="3">
    <source>
        <dbReference type="Proteomes" id="UP000231267"/>
    </source>
</evidence>